<organism evidence="2 3">
    <name type="scientific">Xanthomonas cerealis pv. cerealis</name>
    <dbReference type="NCBI Taxonomy" id="152263"/>
    <lineage>
        <taxon>Bacteria</taxon>
        <taxon>Pseudomonadati</taxon>
        <taxon>Pseudomonadota</taxon>
        <taxon>Gammaproteobacteria</taxon>
        <taxon>Lysobacterales</taxon>
        <taxon>Lysobacteraceae</taxon>
        <taxon>Xanthomonas</taxon>
        <taxon>Xanthomonas translucens group</taxon>
        <taxon>Xanthomonas cerealis</taxon>
    </lineage>
</organism>
<keyword evidence="1" id="KW-1133">Transmembrane helix</keyword>
<dbReference type="AlphaFoldDB" id="A0A514EGI7"/>
<evidence type="ECO:0000313" key="3">
    <source>
        <dbReference type="Proteomes" id="UP000319349"/>
    </source>
</evidence>
<feature type="transmembrane region" description="Helical" evidence="1">
    <location>
        <begin position="215"/>
        <end position="244"/>
    </location>
</feature>
<dbReference type="Proteomes" id="UP000319349">
    <property type="component" value="Chromosome"/>
</dbReference>
<name>A0A514EGI7_9XANT</name>
<protein>
    <recommendedName>
        <fullName evidence="4">Transmembrane protein</fullName>
    </recommendedName>
</protein>
<evidence type="ECO:0008006" key="4">
    <source>
        <dbReference type="Google" id="ProtNLM"/>
    </source>
</evidence>
<dbReference type="RefSeq" id="WP_142742831.1">
    <property type="nucleotide sequence ID" value="NZ_CP038228.1"/>
</dbReference>
<feature type="transmembrane region" description="Helical" evidence="1">
    <location>
        <begin position="56"/>
        <end position="77"/>
    </location>
</feature>
<keyword evidence="1" id="KW-0472">Membrane</keyword>
<feature type="transmembrane region" description="Helical" evidence="1">
    <location>
        <begin position="250"/>
        <end position="275"/>
    </location>
</feature>
<feature type="transmembrane region" description="Helical" evidence="1">
    <location>
        <begin position="28"/>
        <end position="50"/>
    </location>
</feature>
<dbReference type="NCBIfam" id="NF041043">
    <property type="entry name" value="BPSS1780_fam"/>
    <property type="match status" value="1"/>
</dbReference>
<dbReference type="EMBL" id="CP038228">
    <property type="protein sequence ID" value="QDI05135.1"/>
    <property type="molecule type" value="Genomic_DNA"/>
</dbReference>
<keyword evidence="1" id="KW-0812">Transmembrane</keyword>
<feature type="transmembrane region" description="Helical" evidence="1">
    <location>
        <begin position="103"/>
        <end position="125"/>
    </location>
</feature>
<keyword evidence="3" id="KW-1185">Reference proteome</keyword>
<reference evidence="2 3" key="1">
    <citation type="submission" date="2019-03" db="EMBL/GenBank/DDBJ databases">
        <title>Tal1 in Xanthomonas translucens pv. cerealis Contributes to Virulence in Bacterial Leaf Streak of Wheat.</title>
        <authorList>
            <person name="Shah S.M.A."/>
            <person name="Haq F."/>
            <person name="Ma W."/>
            <person name="Xu X."/>
            <person name="Wang S."/>
            <person name="Xu Z."/>
            <person name="Zou L."/>
            <person name="Zhu B."/>
            <person name="Chen G."/>
        </authorList>
    </citation>
    <scope>NUCLEOTIDE SEQUENCE [LARGE SCALE GENOMIC DNA]</scope>
    <source>
        <strain evidence="2 3">01</strain>
    </source>
</reference>
<dbReference type="InterPro" id="IPR047798">
    <property type="entry name" value="BPSS1780-like"/>
</dbReference>
<gene>
    <name evidence="2" type="ORF">E4A48_16875</name>
</gene>
<evidence type="ECO:0000256" key="1">
    <source>
        <dbReference type="SAM" id="Phobius"/>
    </source>
</evidence>
<feature type="transmembrane region" description="Helical" evidence="1">
    <location>
        <begin position="167"/>
        <end position="194"/>
    </location>
</feature>
<accession>A0A514EGI7</accession>
<evidence type="ECO:0000313" key="2">
    <source>
        <dbReference type="EMBL" id="QDI05135.1"/>
    </source>
</evidence>
<sequence length="299" mass="31238">MIEIRKLPASAGAEWLLSGIALLRRAPLALGLLGVIWGLAALLALLLGALSPTLGMLAQLLLGLAGPLLFGGLVWAVREVDQGRTAQPAHLLQGLHDGRAPRLLVALLPQVLVGLALGALALVVVGQSGWEQLGTVMNKLNELGQSSAQPDPAQVEQLVAALPAMRILLWLLLVLVGFVAVTLTLFVLAPQVMFDGRNGLAAMRNSLRACLHNAPAMLVFFVLAFIAMFALYFLLALVVLLVQALAGPTIAALIAQLLLMALAMPTLAGAVYAAWKQMFVHGGDAAPAVPPPPSNVFVA</sequence>
<proteinExistence type="predicted"/>